<name>A0ABY5NIF5_9MICO</name>
<keyword evidence="2" id="KW-1185">Reference proteome</keyword>
<dbReference type="RefSeq" id="WP_259611483.1">
    <property type="nucleotide sequence ID" value="NZ_CP091139.2"/>
</dbReference>
<dbReference type="EMBL" id="CP091139">
    <property type="protein sequence ID" value="UUT34945.1"/>
    <property type="molecule type" value="Genomic_DNA"/>
</dbReference>
<gene>
    <name evidence="1" type="ORF">L2X98_31675</name>
</gene>
<proteinExistence type="predicted"/>
<organism evidence="1 2">
    <name type="scientific">Microbacterium elymi</name>
    <dbReference type="NCBI Taxonomy" id="2909587"/>
    <lineage>
        <taxon>Bacteria</taxon>
        <taxon>Bacillati</taxon>
        <taxon>Actinomycetota</taxon>
        <taxon>Actinomycetes</taxon>
        <taxon>Micrococcales</taxon>
        <taxon>Microbacteriaceae</taxon>
        <taxon>Microbacterium</taxon>
    </lineage>
</organism>
<sequence length="56" mass="5780">MPRAACWALGAGRVLAAWALGGCWLLGVAERCALPFSQSHRLGAPPGGVECFRLAG</sequence>
<reference evidence="1" key="1">
    <citation type="submission" date="2022-01" db="EMBL/GenBank/DDBJ databases">
        <title>Microbacterium eymi and Microbacterium rhizovicinus sp. nov., isolated from the rhizospheric soil of Elymus tsukushiensis, a plant native to the Dokdo Islands, Republic of Korea.</title>
        <authorList>
            <person name="Hwang Y.J."/>
        </authorList>
    </citation>
    <scope>NUCLEOTIDE SEQUENCE</scope>
    <source>
        <strain evidence="1">KUDC0405</strain>
    </source>
</reference>
<dbReference type="Proteomes" id="UP001054811">
    <property type="component" value="Chromosome"/>
</dbReference>
<evidence type="ECO:0000313" key="1">
    <source>
        <dbReference type="EMBL" id="UUT34945.1"/>
    </source>
</evidence>
<protein>
    <submittedName>
        <fullName evidence="1">Uncharacterized protein</fullName>
    </submittedName>
</protein>
<accession>A0ABY5NIF5</accession>
<evidence type="ECO:0000313" key="2">
    <source>
        <dbReference type="Proteomes" id="UP001054811"/>
    </source>
</evidence>